<name>A0A081AY25_PHYNI</name>
<accession>A0A081AY25</accession>
<comment type="caution">
    <text evidence="2">The sequence shown here is derived from an EMBL/GenBank/DDBJ whole genome shotgun (WGS) entry which is preliminary data.</text>
</comment>
<gene>
    <name evidence="2" type="ORF">F444_02247</name>
</gene>
<evidence type="ECO:0000256" key="1">
    <source>
        <dbReference type="SAM" id="MobiDB-lite"/>
    </source>
</evidence>
<proteinExistence type="predicted"/>
<dbReference type="Proteomes" id="UP000028582">
    <property type="component" value="Unassembled WGS sequence"/>
</dbReference>
<evidence type="ECO:0000313" key="2">
    <source>
        <dbReference type="EMBL" id="ETO83786.1"/>
    </source>
</evidence>
<evidence type="ECO:0000313" key="3">
    <source>
        <dbReference type="Proteomes" id="UP000028582"/>
    </source>
</evidence>
<protein>
    <submittedName>
        <fullName evidence="2">Uncharacterized protein</fullName>
    </submittedName>
</protein>
<organism evidence="2 3">
    <name type="scientific">Phytophthora nicotianae P1976</name>
    <dbReference type="NCBI Taxonomy" id="1317066"/>
    <lineage>
        <taxon>Eukaryota</taxon>
        <taxon>Sar</taxon>
        <taxon>Stramenopiles</taxon>
        <taxon>Oomycota</taxon>
        <taxon>Peronosporomycetes</taxon>
        <taxon>Peronosporales</taxon>
        <taxon>Peronosporaceae</taxon>
        <taxon>Phytophthora</taxon>
    </lineage>
</organism>
<sequence length="46" mass="4937">MLATYGHDSQSRGFNERGTFGAESNARTGGGRAPRFLHHAPMTVSC</sequence>
<feature type="region of interest" description="Disordered" evidence="1">
    <location>
        <begin position="1"/>
        <end position="46"/>
    </location>
</feature>
<reference evidence="2 3" key="1">
    <citation type="submission" date="2013-11" db="EMBL/GenBank/DDBJ databases">
        <title>The Genome Sequence of Phytophthora parasitica P1976.</title>
        <authorList>
            <consortium name="The Broad Institute Genomics Platform"/>
            <person name="Russ C."/>
            <person name="Tyler B."/>
            <person name="Panabieres F."/>
            <person name="Shan W."/>
            <person name="Tripathy S."/>
            <person name="Grunwald N."/>
            <person name="Machado M."/>
            <person name="Johnson C.S."/>
            <person name="Walker B."/>
            <person name="Young S."/>
            <person name="Zeng Q."/>
            <person name="Gargeya S."/>
            <person name="Fitzgerald M."/>
            <person name="Haas B."/>
            <person name="Abouelleil A."/>
            <person name="Allen A.W."/>
            <person name="Alvarado L."/>
            <person name="Arachchi H.M."/>
            <person name="Berlin A.M."/>
            <person name="Chapman S.B."/>
            <person name="Gainer-Dewar J."/>
            <person name="Goldberg J."/>
            <person name="Griggs A."/>
            <person name="Gujja S."/>
            <person name="Hansen M."/>
            <person name="Howarth C."/>
            <person name="Imamovic A."/>
            <person name="Ireland A."/>
            <person name="Larimer J."/>
            <person name="McCowan C."/>
            <person name="Murphy C."/>
            <person name="Pearson M."/>
            <person name="Poon T.W."/>
            <person name="Priest M."/>
            <person name="Roberts A."/>
            <person name="Saif S."/>
            <person name="Shea T."/>
            <person name="Sisk P."/>
            <person name="Sykes S."/>
            <person name="Wortman J."/>
            <person name="Nusbaum C."/>
            <person name="Birren B."/>
        </authorList>
    </citation>
    <scope>NUCLEOTIDE SEQUENCE [LARGE SCALE GENOMIC DNA]</scope>
    <source>
        <strain evidence="2 3">P1976</strain>
    </source>
</reference>
<dbReference type="AlphaFoldDB" id="A0A081AY25"/>
<dbReference type="EMBL" id="ANJA01000423">
    <property type="protein sequence ID" value="ETO83786.1"/>
    <property type="molecule type" value="Genomic_DNA"/>
</dbReference>